<gene>
    <name evidence="8" type="ORF">GHK24_09050</name>
</gene>
<keyword evidence="2" id="KW-0813">Transport</keyword>
<dbReference type="Gene3D" id="3.40.50.300">
    <property type="entry name" value="P-loop containing nucleotide triphosphate hydrolases"/>
    <property type="match status" value="2"/>
</dbReference>
<dbReference type="Pfam" id="PF00005">
    <property type="entry name" value="ABC_tran"/>
    <property type="match status" value="1"/>
</dbReference>
<dbReference type="PANTHER" id="PTHR42734:SF17">
    <property type="entry name" value="METAL TRANSPORT SYSTEM ATP-BINDING PROTEIN TM_0124-RELATED"/>
    <property type="match status" value="1"/>
</dbReference>
<accession>A0A6L5JX56</accession>
<dbReference type="CDD" id="cd00267">
    <property type="entry name" value="ABC_ATPase"/>
    <property type="match status" value="1"/>
</dbReference>
<keyword evidence="5 8" id="KW-0067">ATP-binding</keyword>
<sequence length="246" mass="25271">MPVEALPVSEADAVASEGADAPVVNTPRWRGEIVGIGGPNGAGKSTLLAAIAGSAHVFAGGVERRPGLRLAHQTQMSPAFAGVPFSGADLLALSGASADGLPPWLAPLLRKRLDQLSGGQRQFLHLWACLHAPADLVMLDEPTNNLDPAGVAALELALHRRAAEGVGLLVVSHDARFIAAVCDRVLTLEPLPEGATEEAGAMQAQREAMAPKTPSPVSDDALARTARPPAVVRSEPPARGTAGDVS</sequence>
<dbReference type="InterPro" id="IPR027417">
    <property type="entry name" value="P-loop_NTPase"/>
</dbReference>
<dbReference type="AlphaFoldDB" id="A0A6L5JX56"/>
<organism evidence="8 9">
    <name type="scientific">Rhodocyclus tenuis</name>
    <name type="common">Rhodospirillum tenue</name>
    <dbReference type="NCBI Taxonomy" id="1066"/>
    <lineage>
        <taxon>Bacteria</taxon>
        <taxon>Pseudomonadati</taxon>
        <taxon>Pseudomonadota</taxon>
        <taxon>Betaproteobacteria</taxon>
        <taxon>Rhodocyclales</taxon>
        <taxon>Rhodocyclaceae</taxon>
        <taxon>Rhodocyclus</taxon>
    </lineage>
</organism>
<dbReference type="InterPro" id="IPR003593">
    <property type="entry name" value="AAA+_ATPase"/>
</dbReference>
<dbReference type="InterPro" id="IPR050153">
    <property type="entry name" value="Metal_Ion_Import_ABC"/>
</dbReference>
<keyword evidence="3" id="KW-1003">Cell membrane</keyword>
<comment type="similarity">
    <text evidence="1">Belongs to the ABC transporter superfamily.</text>
</comment>
<evidence type="ECO:0000256" key="4">
    <source>
        <dbReference type="ARBA" id="ARBA00022741"/>
    </source>
</evidence>
<evidence type="ECO:0000256" key="1">
    <source>
        <dbReference type="ARBA" id="ARBA00005417"/>
    </source>
</evidence>
<dbReference type="InterPro" id="IPR003439">
    <property type="entry name" value="ABC_transporter-like_ATP-bd"/>
</dbReference>
<feature type="domain" description="ABC transporter" evidence="7">
    <location>
        <begin position="3"/>
        <end position="218"/>
    </location>
</feature>
<dbReference type="EMBL" id="WIXJ01000005">
    <property type="protein sequence ID" value="MQY51923.1"/>
    <property type="molecule type" value="Genomic_DNA"/>
</dbReference>
<evidence type="ECO:0000256" key="6">
    <source>
        <dbReference type="SAM" id="MobiDB-lite"/>
    </source>
</evidence>
<evidence type="ECO:0000256" key="3">
    <source>
        <dbReference type="ARBA" id="ARBA00022475"/>
    </source>
</evidence>
<comment type="caution">
    <text evidence="8">The sequence shown here is derived from an EMBL/GenBank/DDBJ whole genome shotgun (WGS) entry which is preliminary data.</text>
</comment>
<proteinExistence type="inferred from homology"/>
<evidence type="ECO:0000313" key="8">
    <source>
        <dbReference type="EMBL" id="MQY51923.1"/>
    </source>
</evidence>
<dbReference type="Proteomes" id="UP000480275">
    <property type="component" value="Unassembled WGS sequence"/>
</dbReference>
<feature type="region of interest" description="Disordered" evidence="6">
    <location>
        <begin position="196"/>
        <end position="246"/>
    </location>
</feature>
<dbReference type="GO" id="GO:0016887">
    <property type="term" value="F:ATP hydrolysis activity"/>
    <property type="evidence" value="ECO:0007669"/>
    <property type="project" value="InterPro"/>
</dbReference>
<dbReference type="SUPFAM" id="SSF52540">
    <property type="entry name" value="P-loop containing nucleoside triphosphate hydrolases"/>
    <property type="match status" value="1"/>
</dbReference>
<dbReference type="GO" id="GO:0005524">
    <property type="term" value="F:ATP binding"/>
    <property type="evidence" value="ECO:0007669"/>
    <property type="project" value="UniProtKB-KW"/>
</dbReference>
<protein>
    <submittedName>
        <fullName evidence="8">ATP-binding cassette domain-containing protein</fullName>
    </submittedName>
</protein>
<dbReference type="PROSITE" id="PS50893">
    <property type="entry name" value="ABC_TRANSPORTER_2"/>
    <property type="match status" value="1"/>
</dbReference>
<keyword evidence="4" id="KW-0547">Nucleotide-binding</keyword>
<dbReference type="SMART" id="SM00382">
    <property type="entry name" value="AAA"/>
    <property type="match status" value="1"/>
</dbReference>
<evidence type="ECO:0000256" key="2">
    <source>
        <dbReference type="ARBA" id="ARBA00022448"/>
    </source>
</evidence>
<dbReference type="PANTHER" id="PTHR42734">
    <property type="entry name" value="METAL TRANSPORT SYSTEM ATP-BINDING PROTEIN TM_0124-RELATED"/>
    <property type="match status" value="1"/>
</dbReference>
<evidence type="ECO:0000259" key="7">
    <source>
        <dbReference type="PROSITE" id="PS50893"/>
    </source>
</evidence>
<reference evidence="8 9" key="1">
    <citation type="submission" date="2019-10" db="EMBL/GenBank/DDBJ databases">
        <title>Whole-genome sequence of the purple nonsulfur photosynthetic bacterium Rhodocyclus tenuis.</title>
        <authorList>
            <person name="Kyndt J.A."/>
            <person name="Meyer T.E."/>
        </authorList>
    </citation>
    <scope>NUCLEOTIDE SEQUENCE [LARGE SCALE GENOMIC DNA]</scope>
    <source>
        <strain evidence="8 9">DSM 110</strain>
    </source>
</reference>
<name>A0A6L5JX56_RHOTE</name>
<keyword evidence="3" id="KW-0472">Membrane</keyword>
<evidence type="ECO:0000313" key="9">
    <source>
        <dbReference type="Proteomes" id="UP000480275"/>
    </source>
</evidence>
<evidence type="ECO:0000256" key="5">
    <source>
        <dbReference type="ARBA" id="ARBA00022840"/>
    </source>
</evidence>